<dbReference type="RefSeq" id="WP_186920234.1">
    <property type="nucleotide sequence ID" value="NZ_JACOPQ010000015.1"/>
</dbReference>
<dbReference type="EMBL" id="JACOPQ010000015">
    <property type="protein sequence ID" value="MBC5738469.1"/>
    <property type="molecule type" value="Genomic_DNA"/>
</dbReference>
<feature type="transmembrane region" description="Helical" evidence="1">
    <location>
        <begin position="163"/>
        <end position="185"/>
    </location>
</feature>
<sequence length="389" mass="43348">MREKKRRKLFWFDTIDYRAAEAWLNEQAAHGWELEGIWPGPVAVFNPARRRDLQYAVAVDPTGGKGEREEAYLQLMEDAGWHKVERKPGIYIFASVPGVNPAPLQTDPELEQKQFYQYLRRGWIASLVILIIVATLLAAYFFVVPAAERTPLFSFESLLEDNLVVSALALPLLLIYLVLSGASHLRYWRAGKRAIAAGSELPATSRRAAQARQIIAAVAAVLCVGGWIMGFVQTARRESVTFQDGLEAVAQAAETAPVLRAEDLGKDGWKPLSLDRTPGILLDRVSYSELADRTLITERFECRAAGLARWFAEDMVRAGVTVDVGGYYRPSIFPMEAVELGFEQSWICIGEGWSQILLREGNVVAVVNGPLDLSDPALPDILRERLQLH</sequence>
<dbReference type="AlphaFoldDB" id="A0A8J6MDZ9"/>
<accession>A0A8J6MDZ9</accession>
<protein>
    <submittedName>
        <fullName evidence="2">DUF2812 domain-containing protein</fullName>
    </submittedName>
</protein>
<dbReference type="Pfam" id="PF11193">
    <property type="entry name" value="DUF2812"/>
    <property type="match status" value="1"/>
</dbReference>
<dbReference type="Proteomes" id="UP000607645">
    <property type="component" value="Unassembled WGS sequence"/>
</dbReference>
<name>A0A8J6MDZ9_9FIRM</name>
<evidence type="ECO:0000256" key="1">
    <source>
        <dbReference type="SAM" id="Phobius"/>
    </source>
</evidence>
<comment type="caution">
    <text evidence="2">The sequence shown here is derived from an EMBL/GenBank/DDBJ whole genome shotgun (WGS) entry which is preliminary data.</text>
</comment>
<gene>
    <name evidence="2" type="ORF">H8S62_15765</name>
</gene>
<keyword evidence="1" id="KW-1133">Transmembrane helix</keyword>
<keyword evidence="1" id="KW-0812">Transmembrane</keyword>
<evidence type="ECO:0000313" key="2">
    <source>
        <dbReference type="EMBL" id="MBC5738469.1"/>
    </source>
</evidence>
<feature type="transmembrane region" description="Helical" evidence="1">
    <location>
        <begin position="214"/>
        <end position="232"/>
    </location>
</feature>
<proteinExistence type="predicted"/>
<dbReference type="InterPro" id="IPR021359">
    <property type="entry name" value="DUF2812"/>
</dbReference>
<feature type="transmembrane region" description="Helical" evidence="1">
    <location>
        <begin position="123"/>
        <end position="143"/>
    </location>
</feature>
<reference evidence="2" key="1">
    <citation type="submission" date="2020-08" db="EMBL/GenBank/DDBJ databases">
        <title>Genome public.</title>
        <authorList>
            <person name="Liu C."/>
            <person name="Sun Q."/>
        </authorList>
    </citation>
    <scope>NUCLEOTIDE SEQUENCE</scope>
    <source>
        <strain evidence="2">NSJ-52</strain>
    </source>
</reference>
<keyword evidence="3" id="KW-1185">Reference proteome</keyword>
<keyword evidence="1" id="KW-0472">Membrane</keyword>
<evidence type="ECO:0000313" key="3">
    <source>
        <dbReference type="Proteomes" id="UP000607645"/>
    </source>
</evidence>
<organism evidence="2 3">
    <name type="scientific">Lawsonibacter faecis</name>
    <dbReference type="NCBI Taxonomy" id="2763052"/>
    <lineage>
        <taxon>Bacteria</taxon>
        <taxon>Bacillati</taxon>
        <taxon>Bacillota</taxon>
        <taxon>Clostridia</taxon>
        <taxon>Eubacteriales</taxon>
        <taxon>Oscillospiraceae</taxon>
        <taxon>Lawsonibacter</taxon>
    </lineage>
</organism>